<dbReference type="Proteomes" id="UP000017246">
    <property type="component" value="Unassembled WGS sequence"/>
</dbReference>
<accession>A0A068YB06</accession>
<protein>
    <submittedName>
        <fullName evidence="1">Uncharacterized protein</fullName>
    </submittedName>
</protein>
<gene>
    <name evidence="1" type="ORF">EmuJ_000693600</name>
</gene>
<dbReference type="AlphaFoldDB" id="A0A068YB06"/>
<reference evidence="1" key="2">
    <citation type="submission" date="2015-11" db="EMBL/GenBank/DDBJ databases">
        <authorList>
            <person name="Zhang Y."/>
            <person name="Guo Z."/>
        </authorList>
    </citation>
    <scope>NUCLEOTIDE SEQUENCE</scope>
</reference>
<evidence type="ECO:0000313" key="1">
    <source>
        <dbReference type="EMBL" id="CDS39409.1"/>
    </source>
</evidence>
<name>A0A068YB06_ECHMU</name>
<dbReference type="EMBL" id="LN902843">
    <property type="protein sequence ID" value="CDS39409.1"/>
    <property type="molecule type" value="Genomic_DNA"/>
</dbReference>
<organism evidence="1 2">
    <name type="scientific">Echinococcus multilocularis</name>
    <name type="common">Fox tapeworm</name>
    <dbReference type="NCBI Taxonomy" id="6211"/>
    <lineage>
        <taxon>Eukaryota</taxon>
        <taxon>Metazoa</taxon>
        <taxon>Spiralia</taxon>
        <taxon>Lophotrochozoa</taxon>
        <taxon>Platyhelminthes</taxon>
        <taxon>Cestoda</taxon>
        <taxon>Eucestoda</taxon>
        <taxon>Cyclophyllidea</taxon>
        <taxon>Taeniidae</taxon>
        <taxon>Echinococcus</taxon>
    </lineage>
</organism>
<evidence type="ECO:0000313" key="2">
    <source>
        <dbReference type="Proteomes" id="UP000017246"/>
    </source>
</evidence>
<sequence>MDTWLAVQVNTVGVDITPQDGESRVPLASIANIEKCVFPCLYLFASVPVPISDKLFIPPILQVTSRPETN</sequence>
<proteinExistence type="predicted"/>
<reference evidence="1" key="1">
    <citation type="journal article" date="2013" name="Nature">
        <title>The genomes of four tapeworm species reveal adaptations to parasitism.</title>
        <authorList>
            <person name="Tsai I.J."/>
            <person name="Zarowiecki M."/>
            <person name="Holroyd N."/>
            <person name="Garciarrubio A."/>
            <person name="Sanchez-Flores A."/>
            <person name="Brooks K.L."/>
            <person name="Tracey A."/>
            <person name="Bobes R.J."/>
            <person name="Fragoso G."/>
            <person name="Sciutto E."/>
            <person name="Aslett M."/>
            <person name="Beasley H."/>
            <person name="Bennett H.M."/>
            <person name="Cai J."/>
            <person name="Camicia F."/>
            <person name="Clark R."/>
            <person name="Cucher M."/>
            <person name="De Silva N."/>
            <person name="Day T.A."/>
            <person name="Deplazes P."/>
            <person name="Estrada K."/>
            <person name="Fernandez C."/>
            <person name="Holland P.W."/>
            <person name="Hou J."/>
            <person name="Hu S."/>
            <person name="Huckvale T."/>
            <person name="Hung S.S."/>
            <person name="Kamenetzky L."/>
            <person name="Keane J.A."/>
            <person name="Kiss F."/>
            <person name="Koziol U."/>
            <person name="Lambert O."/>
            <person name="Liu K."/>
            <person name="Luo X."/>
            <person name="Luo Y."/>
            <person name="Macchiaroli N."/>
            <person name="Nichol S."/>
            <person name="Paps J."/>
            <person name="Parkinson J."/>
            <person name="Pouchkina-Stantcheva N."/>
            <person name="Riddiford N."/>
            <person name="Rosenzvit M."/>
            <person name="Salinas G."/>
            <person name="Wasmuth J.D."/>
            <person name="Zamanian M."/>
            <person name="Zheng Y."/>
            <person name="Cai X."/>
            <person name="Soberon X."/>
            <person name="Olson P.D."/>
            <person name="Laclette J.P."/>
            <person name="Brehm K."/>
            <person name="Berriman M."/>
            <person name="Garciarrubio A."/>
            <person name="Bobes R.J."/>
            <person name="Fragoso G."/>
            <person name="Sanchez-Flores A."/>
            <person name="Estrada K."/>
            <person name="Cevallos M.A."/>
            <person name="Morett E."/>
            <person name="Gonzalez V."/>
            <person name="Portillo T."/>
            <person name="Ochoa-Leyva A."/>
            <person name="Jose M.V."/>
            <person name="Sciutto E."/>
            <person name="Landa A."/>
            <person name="Jimenez L."/>
            <person name="Valdes V."/>
            <person name="Carrero J.C."/>
            <person name="Larralde C."/>
            <person name="Morales-Montor J."/>
            <person name="Limon-Lason J."/>
            <person name="Soberon X."/>
            <person name="Laclette J.P."/>
        </authorList>
    </citation>
    <scope>NUCLEOTIDE SEQUENCE [LARGE SCALE GENOMIC DNA]</scope>
</reference>
<keyword evidence="2" id="KW-1185">Reference proteome</keyword>